<accession>A0AA39J3M6</accession>
<reference evidence="2" key="1">
    <citation type="submission" date="2023-06" db="EMBL/GenBank/DDBJ databases">
        <authorList>
            <consortium name="Lawrence Berkeley National Laboratory"/>
            <person name="Ahrendt S."/>
            <person name="Sahu N."/>
            <person name="Indic B."/>
            <person name="Wong-Bajracharya J."/>
            <person name="Merenyi Z."/>
            <person name="Ke H.-M."/>
            <person name="Monk M."/>
            <person name="Kocsube S."/>
            <person name="Drula E."/>
            <person name="Lipzen A."/>
            <person name="Balint B."/>
            <person name="Henrissat B."/>
            <person name="Andreopoulos B."/>
            <person name="Martin F.M."/>
            <person name="Harder C.B."/>
            <person name="Rigling D."/>
            <person name="Ford K.L."/>
            <person name="Foster G.D."/>
            <person name="Pangilinan J."/>
            <person name="Papanicolaou A."/>
            <person name="Barry K."/>
            <person name="LaButti K."/>
            <person name="Viragh M."/>
            <person name="Koriabine M."/>
            <person name="Yan M."/>
            <person name="Riley R."/>
            <person name="Champramary S."/>
            <person name="Plett K.L."/>
            <person name="Tsai I.J."/>
            <person name="Slot J."/>
            <person name="Sipos G."/>
            <person name="Plett J."/>
            <person name="Nagy L.G."/>
            <person name="Grigoriev I.V."/>
        </authorList>
    </citation>
    <scope>NUCLEOTIDE SEQUENCE</scope>
    <source>
        <strain evidence="2">CCBAS 213</strain>
    </source>
</reference>
<dbReference type="GeneID" id="85365259"/>
<dbReference type="Proteomes" id="UP001175211">
    <property type="component" value="Unassembled WGS sequence"/>
</dbReference>
<keyword evidence="3" id="KW-1185">Reference proteome</keyword>
<sequence>MYCASPPRRLISFHWCLPLLPCVIYATPRAATIPTRSSSRRRTSEYRLPWDVVINGYEGLDTDVVAHGKCMA</sequence>
<proteinExistence type="predicted"/>
<protein>
    <recommendedName>
        <fullName evidence="4">Secreted protein</fullName>
    </recommendedName>
</protein>
<keyword evidence="1" id="KW-0732">Signal</keyword>
<comment type="caution">
    <text evidence="2">The sequence shown here is derived from an EMBL/GenBank/DDBJ whole genome shotgun (WGS) entry which is preliminary data.</text>
</comment>
<evidence type="ECO:0000313" key="3">
    <source>
        <dbReference type="Proteomes" id="UP001175211"/>
    </source>
</evidence>
<dbReference type="EMBL" id="JAUEPS010000150">
    <property type="protein sequence ID" value="KAK0435443.1"/>
    <property type="molecule type" value="Genomic_DNA"/>
</dbReference>
<feature type="signal peptide" evidence="1">
    <location>
        <begin position="1"/>
        <end position="26"/>
    </location>
</feature>
<name>A0AA39J3M6_ARMTA</name>
<dbReference type="RefSeq" id="XP_060321972.1">
    <property type="nucleotide sequence ID" value="XM_060481711.1"/>
</dbReference>
<evidence type="ECO:0000256" key="1">
    <source>
        <dbReference type="SAM" id="SignalP"/>
    </source>
</evidence>
<gene>
    <name evidence="2" type="ORF">EV420DRAFT_320916</name>
</gene>
<dbReference type="AlphaFoldDB" id="A0AA39J3M6"/>
<evidence type="ECO:0000313" key="2">
    <source>
        <dbReference type="EMBL" id="KAK0435443.1"/>
    </source>
</evidence>
<organism evidence="2 3">
    <name type="scientific">Armillaria tabescens</name>
    <name type="common">Ringless honey mushroom</name>
    <name type="synonym">Agaricus tabescens</name>
    <dbReference type="NCBI Taxonomy" id="1929756"/>
    <lineage>
        <taxon>Eukaryota</taxon>
        <taxon>Fungi</taxon>
        <taxon>Dikarya</taxon>
        <taxon>Basidiomycota</taxon>
        <taxon>Agaricomycotina</taxon>
        <taxon>Agaricomycetes</taxon>
        <taxon>Agaricomycetidae</taxon>
        <taxon>Agaricales</taxon>
        <taxon>Marasmiineae</taxon>
        <taxon>Physalacriaceae</taxon>
        <taxon>Desarmillaria</taxon>
    </lineage>
</organism>
<evidence type="ECO:0008006" key="4">
    <source>
        <dbReference type="Google" id="ProtNLM"/>
    </source>
</evidence>
<feature type="chain" id="PRO_5041431434" description="Secreted protein" evidence="1">
    <location>
        <begin position="27"/>
        <end position="72"/>
    </location>
</feature>